<dbReference type="InterPro" id="IPR010652">
    <property type="entry name" value="DUF1232"/>
</dbReference>
<reference evidence="7 8" key="1">
    <citation type="submission" date="2021-05" db="EMBL/GenBank/DDBJ databases">
        <title>Roseococcus sp. XZZS9, whole genome shotgun sequencing project.</title>
        <authorList>
            <person name="Zhao G."/>
            <person name="Shen L."/>
        </authorList>
    </citation>
    <scope>NUCLEOTIDE SEQUENCE [LARGE SCALE GENOMIC DNA]</scope>
    <source>
        <strain evidence="7 8">XZZS9</strain>
    </source>
</reference>
<evidence type="ECO:0000256" key="4">
    <source>
        <dbReference type="ARBA" id="ARBA00023136"/>
    </source>
</evidence>
<evidence type="ECO:0000259" key="6">
    <source>
        <dbReference type="Pfam" id="PF06803"/>
    </source>
</evidence>
<evidence type="ECO:0000313" key="8">
    <source>
        <dbReference type="Proteomes" id="UP000766336"/>
    </source>
</evidence>
<dbReference type="EMBL" id="JAHCDA010000001">
    <property type="protein sequence ID" value="MBS7810824.1"/>
    <property type="molecule type" value="Genomic_DNA"/>
</dbReference>
<protein>
    <submittedName>
        <fullName evidence="7">DUF1232 domain-containing protein</fullName>
    </submittedName>
</protein>
<keyword evidence="8" id="KW-1185">Reference proteome</keyword>
<gene>
    <name evidence="7" type="ORF">KHU32_07730</name>
</gene>
<comment type="caution">
    <text evidence="7">The sequence shown here is derived from an EMBL/GenBank/DDBJ whole genome shotgun (WGS) entry which is preliminary data.</text>
</comment>
<evidence type="ECO:0000256" key="5">
    <source>
        <dbReference type="SAM" id="Phobius"/>
    </source>
</evidence>
<accession>A0ABS5QAU4</accession>
<name>A0ABS5QAU4_9PROT</name>
<evidence type="ECO:0000256" key="3">
    <source>
        <dbReference type="ARBA" id="ARBA00022989"/>
    </source>
</evidence>
<organism evidence="7 8">
    <name type="scientific">Roseococcus pinisoli</name>
    <dbReference type="NCBI Taxonomy" id="2835040"/>
    <lineage>
        <taxon>Bacteria</taxon>
        <taxon>Pseudomonadati</taxon>
        <taxon>Pseudomonadota</taxon>
        <taxon>Alphaproteobacteria</taxon>
        <taxon>Acetobacterales</taxon>
        <taxon>Roseomonadaceae</taxon>
        <taxon>Roseococcus</taxon>
    </lineage>
</organism>
<evidence type="ECO:0000256" key="1">
    <source>
        <dbReference type="ARBA" id="ARBA00004127"/>
    </source>
</evidence>
<evidence type="ECO:0000313" key="7">
    <source>
        <dbReference type="EMBL" id="MBS7810824.1"/>
    </source>
</evidence>
<evidence type="ECO:0000256" key="2">
    <source>
        <dbReference type="ARBA" id="ARBA00022692"/>
    </source>
</evidence>
<feature type="domain" description="DUF1232" evidence="6">
    <location>
        <begin position="33"/>
        <end position="68"/>
    </location>
</feature>
<dbReference type="Pfam" id="PF06803">
    <property type="entry name" value="DUF1232"/>
    <property type="match status" value="1"/>
</dbReference>
<dbReference type="Proteomes" id="UP000766336">
    <property type="component" value="Unassembled WGS sequence"/>
</dbReference>
<keyword evidence="4 5" id="KW-0472">Membrane</keyword>
<keyword evidence="3 5" id="KW-1133">Transmembrane helix</keyword>
<proteinExistence type="predicted"/>
<dbReference type="RefSeq" id="WP_213669420.1">
    <property type="nucleotide sequence ID" value="NZ_JAHCDA010000001.1"/>
</dbReference>
<sequence>MRGLPKRRFLAFRREAAVLWFAFRNPATPWPLKAASLLTGLYLLSPIDLIPFTVPVLGVVDDLVLVPLAVSFISGRLPAVVQGQAGMQADRFIARWFKRPLLAALVILGVIVAIWLGLLYLLYRYVAG</sequence>
<comment type="subcellular location">
    <subcellularLocation>
        <location evidence="1">Endomembrane system</location>
        <topology evidence="1">Multi-pass membrane protein</topology>
    </subcellularLocation>
</comment>
<feature type="transmembrane region" description="Helical" evidence="5">
    <location>
        <begin position="101"/>
        <end position="123"/>
    </location>
</feature>
<keyword evidence="2 5" id="KW-0812">Transmembrane</keyword>